<sequence length="193" mass="21826">MKQSHILKLAMVTLLSLGGVGVVGGGFFLTRAFNNKKESKVIINTSNYQDIRHKNWSNQALINHFPAIISSEAKDARVIFYPGSPEYGKIFQLRMKLSQEQIKKSLDKYRDVAKYKFQGGDTNDHSNQENGVPTTFLYTANLEAKSFPSTYEILVLNANNRSTSDDFSWNHGNSYGVAINSTTSEIIYWAEEW</sequence>
<evidence type="ECO:0000256" key="1">
    <source>
        <dbReference type="SAM" id="Phobius"/>
    </source>
</evidence>
<feature type="transmembrane region" description="Helical" evidence="1">
    <location>
        <begin position="6"/>
        <end position="30"/>
    </location>
</feature>
<keyword evidence="3" id="KW-1185">Reference proteome</keyword>
<dbReference type="EMBL" id="AP018227">
    <property type="protein sequence ID" value="BAY80922.1"/>
    <property type="molecule type" value="Genomic_DNA"/>
</dbReference>
<proteinExistence type="predicted"/>
<organism evidence="2 3">
    <name type="scientific">Calothrix parasitica NIES-267</name>
    <dbReference type="NCBI Taxonomy" id="1973488"/>
    <lineage>
        <taxon>Bacteria</taxon>
        <taxon>Bacillati</taxon>
        <taxon>Cyanobacteriota</taxon>
        <taxon>Cyanophyceae</taxon>
        <taxon>Nostocales</taxon>
        <taxon>Calotrichaceae</taxon>
        <taxon>Calothrix</taxon>
    </lineage>
</organism>
<keyword evidence="1" id="KW-0812">Transmembrane</keyword>
<protein>
    <submittedName>
        <fullName evidence="2">Uncharacterized protein</fullName>
    </submittedName>
</protein>
<dbReference type="Proteomes" id="UP000218418">
    <property type="component" value="Chromosome"/>
</dbReference>
<accession>A0A1Z4LI65</accession>
<keyword evidence="1" id="KW-1133">Transmembrane helix</keyword>
<evidence type="ECO:0000313" key="3">
    <source>
        <dbReference type="Proteomes" id="UP000218418"/>
    </source>
</evidence>
<name>A0A1Z4LI65_9CYAN</name>
<keyword evidence="1" id="KW-0472">Membrane</keyword>
<gene>
    <name evidence="2" type="ORF">NIES267_03870</name>
</gene>
<evidence type="ECO:0000313" key="2">
    <source>
        <dbReference type="EMBL" id="BAY80922.1"/>
    </source>
</evidence>
<dbReference type="AlphaFoldDB" id="A0A1Z4LI65"/>
<reference evidence="2 3" key="1">
    <citation type="submission" date="2017-06" db="EMBL/GenBank/DDBJ databases">
        <title>Genome sequencing of cyanobaciteial culture collection at National Institute for Environmental Studies (NIES).</title>
        <authorList>
            <person name="Hirose Y."/>
            <person name="Shimura Y."/>
            <person name="Fujisawa T."/>
            <person name="Nakamura Y."/>
            <person name="Kawachi M."/>
        </authorList>
    </citation>
    <scope>NUCLEOTIDE SEQUENCE [LARGE SCALE GENOMIC DNA]</scope>
    <source>
        <strain evidence="2 3">NIES-267</strain>
    </source>
</reference>
<dbReference type="OrthoDB" id="495086at2"/>